<feature type="region of interest" description="Disordered" evidence="2">
    <location>
        <begin position="1"/>
        <end position="67"/>
    </location>
</feature>
<proteinExistence type="predicted"/>
<feature type="compositionally biased region" description="Basic and acidic residues" evidence="2">
    <location>
        <begin position="596"/>
        <end position="618"/>
    </location>
</feature>
<feature type="compositionally biased region" description="Pro residues" evidence="2">
    <location>
        <begin position="1"/>
        <end position="10"/>
    </location>
</feature>
<dbReference type="GO" id="GO:0006397">
    <property type="term" value="P:mRNA processing"/>
    <property type="evidence" value="ECO:0007669"/>
    <property type="project" value="UniProtKB-KW"/>
</dbReference>
<sequence length="637" mass="72555">MSQPKSPPDPAAKTKPPTRILTRQDREKQEKETATTRRCILDTPGSESPPPPSTQFHNDGKDKPINNMTDAREYLESTLMYVPRGAPPTPHNMATALFQVAEMKGLTQPAVRAVRSVAYMMERLETDTTAAQAREVAVEQAEYVREELRNMASHITTTISAEVEKHLATITETTQTAQKALTQYIPQATRQPAAPSTTRYSDAVRSQDGPVRHQTDPRLMAREGIRMRQFLLDFPSDSLVHKISQTELLRLYNAGIAALDDDTTGKVKHKIRSVERLSNKGILGEFLTDDGAKWFHTANNADRLFSSLGESGEGAQRKARTYNLIAYYVPVEFETDNRKHIDEMLETNNLHIDDLERVRWAKPIARRNKERRQNYAHLILAMRNIKKANKVVCDGLVIHGKRVDVRKSKKEPIRCLKCQGYNHIARECINDYDTCGNCANRTHKTENCTSQSKKCVACGDQGEGHTSWDRNCPTFHRKCQQFDANHPENAIPFFPDTEPWTWTAEYQPPTIRHKQVYEPTTQDIERRAKRVDDELRPMRQSLLDYRPQAKTTTQPTPHTKVPTTHQLPERPTAPEAPEKVMTREELTRLEALLASEVEKIVRQETEEKEKETRNRSVSRESTIPPTPEGTPPPNHDA</sequence>
<gene>
    <name evidence="3" type="ORF">CVT25_000283</name>
</gene>
<evidence type="ECO:0000256" key="2">
    <source>
        <dbReference type="SAM" id="MobiDB-lite"/>
    </source>
</evidence>
<keyword evidence="1" id="KW-0507">mRNA processing</keyword>
<feature type="compositionally biased region" description="Pro residues" evidence="2">
    <location>
        <begin position="624"/>
        <end position="637"/>
    </location>
</feature>
<dbReference type="SUPFAM" id="SSF57756">
    <property type="entry name" value="Retrovirus zinc finger-like domains"/>
    <property type="match status" value="1"/>
</dbReference>
<feature type="region of interest" description="Disordered" evidence="2">
    <location>
        <begin position="188"/>
        <end position="214"/>
    </location>
</feature>
<protein>
    <recommendedName>
        <fullName evidence="5">CCHC-type domain-containing protein</fullName>
    </recommendedName>
</protein>
<reference evidence="3 4" key="1">
    <citation type="journal article" date="2018" name="Evol. Lett.">
        <title>Horizontal gene cluster transfer increased hallucinogenic mushroom diversity.</title>
        <authorList>
            <person name="Reynolds H.T."/>
            <person name="Vijayakumar V."/>
            <person name="Gluck-Thaler E."/>
            <person name="Korotkin H.B."/>
            <person name="Matheny P.B."/>
            <person name="Slot J.C."/>
        </authorList>
    </citation>
    <scope>NUCLEOTIDE SEQUENCE [LARGE SCALE GENOMIC DNA]</scope>
    <source>
        <strain evidence="3 4">2631</strain>
    </source>
</reference>
<feature type="region of interest" description="Disordered" evidence="2">
    <location>
        <begin position="593"/>
        <end position="637"/>
    </location>
</feature>
<dbReference type="GO" id="GO:0008270">
    <property type="term" value="F:zinc ion binding"/>
    <property type="evidence" value="ECO:0007669"/>
    <property type="project" value="InterPro"/>
</dbReference>
<feature type="compositionally biased region" description="Polar residues" evidence="2">
    <location>
        <begin position="549"/>
        <end position="566"/>
    </location>
</feature>
<dbReference type="InParanoid" id="A0A409X8U3"/>
<evidence type="ECO:0000256" key="1">
    <source>
        <dbReference type="ARBA" id="ARBA00022664"/>
    </source>
</evidence>
<keyword evidence="4" id="KW-1185">Reference proteome</keyword>
<feature type="region of interest" description="Disordered" evidence="2">
    <location>
        <begin position="544"/>
        <end position="580"/>
    </location>
</feature>
<name>A0A409X8U3_PSICY</name>
<dbReference type="GO" id="GO:0003676">
    <property type="term" value="F:nucleic acid binding"/>
    <property type="evidence" value="ECO:0007669"/>
    <property type="project" value="InterPro"/>
</dbReference>
<organism evidence="3 4">
    <name type="scientific">Psilocybe cyanescens</name>
    <dbReference type="NCBI Taxonomy" id="93625"/>
    <lineage>
        <taxon>Eukaryota</taxon>
        <taxon>Fungi</taxon>
        <taxon>Dikarya</taxon>
        <taxon>Basidiomycota</taxon>
        <taxon>Agaricomycotina</taxon>
        <taxon>Agaricomycetes</taxon>
        <taxon>Agaricomycetidae</taxon>
        <taxon>Agaricales</taxon>
        <taxon>Agaricineae</taxon>
        <taxon>Strophariaceae</taxon>
        <taxon>Psilocybe</taxon>
    </lineage>
</organism>
<dbReference type="InterPro" id="IPR036875">
    <property type="entry name" value="Znf_CCHC_sf"/>
</dbReference>
<feature type="compositionally biased region" description="Basic and acidic residues" evidence="2">
    <location>
        <begin position="22"/>
        <end position="35"/>
    </location>
</feature>
<feature type="compositionally biased region" description="Polar residues" evidence="2">
    <location>
        <begin position="188"/>
        <end position="200"/>
    </location>
</feature>
<comment type="caution">
    <text evidence="3">The sequence shown here is derived from an EMBL/GenBank/DDBJ whole genome shotgun (WGS) entry which is preliminary data.</text>
</comment>
<dbReference type="OrthoDB" id="4230923at2759"/>
<dbReference type="Proteomes" id="UP000283269">
    <property type="component" value="Unassembled WGS sequence"/>
</dbReference>
<feature type="compositionally biased region" description="Basic and acidic residues" evidence="2">
    <location>
        <begin position="58"/>
        <end position="67"/>
    </location>
</feature>
<dbReference type="EMBL" id="NHYD01002361">
    <property type="protein sequence ID" value="PPQ87141.1"/>
    <property type="molecule type" value="Genomic_DNA"/>
</dbReference>
<dbReference type="AlphaFoldDB" id="A0A409X8U3"/>
<evidence type="ECO:0008006" key="5">
    <source>
        <dbReference type="Google" id="ProtNLM"/>
    </source>
</evidence>
<evidence type="ECO:0000313" key="4">
    <source>
        <dbReference type="Proteomes" id="UP000283269"/>
    </source>
</evidence>
<dbReference type="STRING" id="93625.A0A409X8U3"/>
<evidence type="ECO:0000313" key="3">
    <source>
        <dbReference type="EMBL" id="PPQ87141.1"/>
    </source>
</evidence>
<accession>A0A409X8U3</accession>